<evidence type="ECO:0000313" key="2">
    <source>
        <dbReference type="Proteomes" id="UP000604046"/>
    </source>
</evidence>
<reference evidence="1" key="1">
    <citation type="submission" date="2021-02" db="EMBL/GenBank/DDBJ databases">
        <authorList>
            <person name="Dougan E. K."/>
            <person name="Rhodes N."/>
            <person name="Thang M."/>
            <person name="Chan C."/>
        </authorList>
    </citation>
    <scope>NUCLEOTIDE SEQUENCE</scope>
</reference>
<organism evidence="1 2">
    <name type="scientific">Symbiodinium natans</name>
    <dbReference type="NCBI Taxonomy" id="878477"/>
    <lineage>
        <taxon>Eukaryota</taxon>
        <taxon>Sar</taxon>
        <taxon>Alveolata</taxon>
        <taxon>Dinophyceae</taxon>
        <taxon>Suessiales</taxon>
        <taxon>Symbiodiniaceae</taxon>
        <taxon>Symbiodinium</taxon>
    </lineage>
</organism>
<name>A0A812M0S9_9DINO</name>
<proteinExistence type="predicted"/>
<protein>
    <submittedName>
        <fullName evidence="1">Uncharacterized protein</fullName>
    </submittedName>
</protein>
<accession>A0A812M0S9</accession>
<dbReference type="EMBL" id="CAJNDS010001302">
    <property type="protein sequence ID" value="CAE7254674.1"/>
    <property type="molecule type" value="Genomic_DNA"/>
</dbReference>
<sequence length="250" mass="27229">MRSLQVQLTRIHSAACSLNWLVDTELPTDPHERCSLVGWGWGCGCPGAWVRARASVRCSRACLARVRVYACGCFLLTEATTKERAPPGRHVDGLVDQQWWRDHVAAADDDAAATAFDLFATDPAGCQVNLYEVLTCAAMLSPNLRREAKAAILCLIWSGREDGRLGVSAVVGLLSSLLQGLHRLGVLVPSPPPSEDIENDVCRLLWVLRKHQPCRGDAIAYEELLLVADLDAGFVNAPGNKWLSVVVLHA</sequence>
<comment type="caution">
    <text evidence="1">The sequence shown here is derived from an EMBL/GenBank/DDBJ whole genome shotgun (WGS) entry which is preliminary data.</text>
</comment>
<dbReference type="AlphaFoldDB" id="A0A812M0S9"/>
<dbReference type="OrthoDB" id="435232at2759"/>
<evidence type="ECO:0000313" key="1">
    <source>
        <dbReference type="EMBL" id="CAE7254674.1"/>
    </source>
</evidence>
<gene>
    <name evidence="1" type="ORF">SNAT2548_LOCUS12897</name>
</gene>
<keyword evidence="2" id="KW-1185">Reference proteome</keyword>
<dbReference type="Proteomes" id="UP000604046">
    <property type="component" value="Unassembled WGS sequence"/>
</dbReference>